<dbReference type="AlphaFoldDB" id="A0A2M6WBA5"/>
<evidence type="ECO:0000259" key="4">
    <source>
        <dbReference type="Pfam" id="PF13399"/>
    </source>
</evidence>
<dbReference type="NCBIfam" id="TIGR00350">
    <property type="entry name" value="lytR_cpsA_psr"/>
    <property type="match status" value="1"/>
</dbReference>
<keyword evidence="2" id="KW-0472">Membrane</keyword>
<name>A0A2M6WBA5_9BACT</name>
<evidence type="ECO:0000313" key="6">
    <source>
        <dbReference type="Proteomes" id="UP000231464"/>
    </source>
</evidence>
<feature type="domain" description="LytR/CpsA/Psr regulator C-terminal" evidence="4">
    <location>
        <begin position="367"/>
        <end position="413"/>
    </location>
</feature>
<comment type="caution">
    <text evidence="5">The sequence shown here is derived from an EMBL/GenBank/DDBJ whole genome shotgun (WGS) entry which is preliminary data.</text>
</comment>
<proteinExistence type="inferred from homology"/>
<evidence type="ECO:0008006" key="7">
    <source>
        <dbReference type="Google" id="ProtNLM"/>
    </source>
</evidence>
<dbReference type="Gene3D" id="3.30.70.2390">
    <property type="match status" value="1"/>
</dbReference>
<dbReference type="Proteomes" id="UP000231464">
    <property type="component" value="Unassembled WGS sequence"/>
</dbReference>
<evidence type="ECO:0000259" key="3">
    <source>
        <dbReference type="Pfam" id="PF03816"/>
    </source>
</evidence>
<sequence length="470" mass="52728">MIMPNLTDLPANIQNFQHQYNRRNKFWRIFKVIFFAILVVIIIISAFCYTISPSHNSVLSSLGRLPVIKQFRQLVGLENLKGELDNRINFLILGQGGAGHEGPYLTDTIILASYKPSTNALVLISVPRDFYVELENYGWNRINAANSFGETNNYQGDGSAFTAKILEKIFNIPIHYWIRFDFKAFQEIIDNLNGVEICVDKSFNDSNYPTDDLKTEIISFVAGCQKMSGNQALKFARSRHGDNGEGSDFARSARQQKIIMAIKDKVFSLGFLTSPQKILDLYNTLKNNIQTNISLSQVPDFLTLAQKIKNENIKRIVLDNSAQSLLKADFTDEGAYVLLPRTGNYEELQNLAQNIFILKNGHETAPIRVVILNSTKIDGLARDTAVFLNSIGFEILKTGNASTTAPLEKTAVYNLKSNSYADILNVLIKSLHASTESMIPENLMNQIKDFSLADFLIVLGCPATDEECRK</sequence>
<dbReference type="InterPro" id="IPR027381">
    <property type="entry name" value="LytR/CpsA/Psr_C"/>
</dbReference>
<feature type="transmembrane region" description="Helical" evidence="2">
    <location>
        <begin position="32"/>
        <end position="52"/>
    </location>
</feature>
<gene>
    <name evidence="5" type="ORF">COU23_00615</name>
</gene>
<dbReference type="PANTHER" id="PTHR33392:SF6">
    <property type="entry name" value="POLYISOPRENYL-TEICHOIC ACID--PEPTIDOGLYCAN TEICHOIC ACID TRANSFERASE TAGU"/>
    <property type="match status" value="1"/>
</dbReference>
<evidence type="ECO:0000256" key="2">
    <source>
        <dbReference type="SAM" id="Phobius"/>
    </source>
</evidence>
<dbReference type="EMBL" id="PFBP01000009">
    <property type="protein sequence ID" value="PIT90051.1"/>
    <property type="molecule type" value="Genomic_DNA"/>
</dbReference>
<dbReference type="PANTHER" id="PTHR33392">
    <property type="entry name" value="POLYISOPRENYL-TEICHOIC ACID--PEPTIDOGLYCAN TEICHOIC ACID TRANSFERASE TAGU"/>
    <property type="match status" value="1"/>
</dbReference>
<accession>A0A2M6WBA5</accession>
<comment type="similarity">
    <text evidence="1">Belongs to the LytR/CpsA/Psr (LCP) family.</text>
</comment>
<reference evidence="6" key="1">
    <citation type="submission" date="2017-09" db="EMBL/GenBank/DDBJ databases">
        <title>Depth-based differentiation of microbial function through sediment-hosted aquifers and enrichment of novel symbionts in the deep terrestrial subsurface.</title>
        <authorList>
            <person name="Probst A.J."/>
            <person name="Ladd B."/>
            <person name="Jarett J.K."/>
            <person name="Geller-Mcgrath D.E."/>
            <person name="Sieber C.M.K."/>
            <person name="Emerson J.B."/>
            <person name="Anantharaman K."/>
            <person name="Thomas B.C."/>
            <person name="Malmstrom R."/>
            <person name="Stieglmeier M."/>
            <person name="Klingl A."/>
            <person name="Woyke T."/>
            <person name="Ryan C.M."/>
            <person name="Banfield J.F."/>
        </authorList>
    </citation>
    <scope>NUCLEOTIDE SEQUENCE [LARGE SCALE GENOMIC DNA]</scope>
</reference>
<dbReference type="InterPro" id="IPR050922">
    <property type="entry name" value="LytR/CpsA/Psr_CW_biosynth"/>
</dbReference>
<feature type="domain" description="Cell envelope-related transcriptional attenuator" evidence="3">
    <location>
        <begin position="106"/>
        <end position="266"/>
    </location>
</feature>
<evidence type="ECO:0000256" key="1">
    <source>
        <dbReference type="ARBA" id="ARBA00006068"/>
    </source>
</evidence>
<protein>
    <recommendedName>
        <fullName evidence="7">Cell envelope-related transcriptional attenuator domain-containing protein</fullName>
    </recommendedName>
</protein>
<evidence type="ECO:0000313" key="5">
    <source>
        <dbReference type="EMBL" id="PIT90051.1"/>
    </source>
</evidence>
<keyword evidence="2" id="KW-1133">Transmembrane helix</keyword>
<dbReference type="Pfam" id="PF13399">
    <property type="entry name" value="LytR_C"/>
    <property type="match status" value="1"/>
</dbReference>
<dbReference type="Gene3D" id="3.40.630.190">
    <property type="entry name" value="LCP protein"/>
    <property type="match status" value="1"/>
</dbReference>
<dbReference type="Pfam" id="PF03816">
    <property type="entry name" value="LytR_cpsA_psr"/>
    <property type="match status" value="1"/>
</dbReference>
<organism evidence="5 6">
    <name type="scientific">Candidatus Kuenenbacteria bacterium CG10_big_fil_rev_8_21_14_0_10_36_11</name>
    <dbReference type="NCBI Taxonomy" id="1974618"/>
    <lineage>
        <taxon>Bacteria</taxon>
        <taxon>Candidatus Kueneniibacteriota</taxon>
    </lineage>
</organism>
<dbReference type="InterPro" id="IPR004474">
    <property type="entry name" value="LytR_CpsA_psr"/>
</dbReference>
<keyword evidence="2" id="KW-0812">Transmembrane</keyword>